<dbReference type="InterPro" id="IPR008939">
    <property type="entry name" value="Lytic_TGlycosylase_superhlx_U"/>
</dbReference>
<gene>
    <name evidence="3" type="primary">slt_2</name>
    <name evidence="3" type="ORF">NCTC9183_01381</name>
</gene>
<dbReference type="AlphaFoldDB" id="A0A4P0XST5"/>
<accession>A0A4P0XST5</accession>
<proteinExistence type="predicted"/>
<dbReference type="Gene3D" id="1.25.20.10">
    <property type="entry name" value="Bacterial muramidases"/>
    <property type="match status" value="1"/>
</dbReference>
<protein>
    <submittedName>
        <fullName evidence="3">Lytic murein transglycosylase</fullName>
        <ecNumber evidence="3">4.2.2.-</ecNumber>
    </submittedName>
</protein>
<keyword evidence="1" id="KW-0732">Signal</keyword>
<dbReference type="EC" id="4.2.2.-" evidence="3"/>
<dbReference type="GO" id="GO:0016829">
    <property type="term" value="F:lyase activity"/>
    <property type="evidence" value="ECO:0007669"/>
    <property type="project" value="UniProtKB-KW"/>
</dbReference>
<dbReference type="InterPro" id="IPR037061">
    <property type="entry name" value="Lytic_TGlycoase_superhlx_L_sf"/>
</dbReference>
<evidence type="ECO:0000313" key="3">
    <source>
        <dbReference type="EMBL" id="VTM50475.1"/>
    </source>
</evidence>
<dbReference type="SUPFAM" id="SSF48435">
    <property type="entry name" value="Bacterial muramidases"/>
    <property type="match status" value="1"/>
</dbReference>
<dbReference type="GO" id="GO:0004553">
    <property type="term" value="F:hydrolase activity, hydrolyzing O-glycosyl compounds"/>
    <property type="evidence" value="ECO:0007669"/>
    <property type="project" value="InterPro"/>
</dbReference>
<keyword evidence="3" id="KW-0456">Lyase</keyword>
<dbReference type="InterPro" id="IPR012289">
    <property type="entry name" value="Lytic_TGlycosylase_superhlx_L"/>
</dbReference>
<name>A0A4P0XST5_KLEPN</name>
<dbReference type="EMBL" id="CABDVL010000003">
    <property type="protein sequence ID" value="VTM50475.1"/>
    <property type="molecule type" value="Genomic_DNA"/>
</dbReference>
<dbReference type="Gene3D" id="1.10.1240.20">
    <property type="entry name" value="Lytic transglycosylase, superhelical linker domain"/>
    <property type="match status" value="1"/>
</dbReference>
<dbReference type="GO" id="GO:0042597">
    <property type="term" value="C:periplasmic space"/>
    <property type="evidence" value="ECO:0007669"/>
    <property type="project" value="InterPro"/>
</dbReference>
<organism evidence="3">
    <name type="scientific">Klebsiella pneumoniae</name>
    <dbReference type="NCBI Taxonomy" id="573"/>
    <lineage>
        <taxon>Bacteria</taxon>
        <taxon>Pseudomonadati</taxon>
        <taxon>Pseudomonadota</taxon>
        <taxon>Gammaproteobacteria</taxon>
        <taxon>Enterobacterales</taxon>
        <taxon>Enterobacteriaceae</taxon>
        <taxon>Klebsiella/Raoultella group</taxon>
        <taxon>Klebsiella</taxon>
        <taxon>Klebsiella pneumoniae complex</taxon>
    </lineage>
</organism>
<dbReference type="Proteomes" id="UP000507695">
    <property type="component" value="Unassembled WGS sequence"/>
</dbReference>
<reference evidence="3" key="1">
    <citation type="submission" date="2019-04" db="EMBL/GenBank/DDBJ databases">
        <authorList>
            <consortium name="Pathogen Informatics"/>
        </authorList>
    </citation>
    <scope>NUCLEOTIDE SEQUENCE</scope>
    <source>
        <strain evidence="3">NCTC9183</strain>
    </source>
</reference>
<evidence type="ECO:0000256" key="1">
    <source>
        <dbReference type="ARBA" id="ARBA00022729"/>
    </source>
</evidence>
<feature type="domain" description="Lytic transglycosylase superhelical linker" evidence="2">
    <location>
        <begin position="105"/>
        <end position="154"/>
    </location>
</feature>
<evidence type="ECO:0000259" key="2">
    <source>
        <dbReference type="Pfam" id="PF14718"/>
    </source>
</evidence>
<dbReference type="Pfam" id="PF14718">
    <property type="entry name" value="SLT_L"/>
    <property type="match status" value="1"/>
</dbReference>
<sequence>MTQSCVRSPRRWWSGGYGWRWGTGDRHGLNTWLARLPMEAKEKDEWRYWQADLLLERGRDEEAQAILRSLMQQRGFYPMVAAQRLGEEYTFRIDKASGTIDPALASGPEMARVRELMYWNMDNTARTEWANLVTSRTKSQQAQLARYAFDQHWWI</sequence>